<evidence type="ECO:0000313" key="3">
    <source>
        <dbReference type="Proteomes" id="UP000198569"/>
    </source>
</evidence>
<keyword evidence="1" id="KW-0472">Membrane</keyword>
<name>A0A1H2Y4V2_9FLAO</name>
<organism evidence="2 3">
    <name type="scientific">Flavobacterium degerlachei</name>
    <dbReference type="NCBI Taxonomy" id="229203"/>
    <lineage>
        <taxon>Bacteria</taxon>
        <taxon>Pseudomonadati</taxon>
        <taxon>Bacteroidota</taxon>
        <taxon>Flavobacteriia</taxon>
        <taxon>Flavobacteriales</taxon>
        <taxon>Flavobacteriaceae</taxon>
        <taxon>Flavobacterium</taxon>
    </lineage>
</organism>
<evidence type="ECO:0000313" key="2">
    <source>
        <dbReference type="EMBL" id="SDX00146.1"/>
    </source>
</evidence>
<dbReference type="RefSeq" id="WP_091431442.1">
    <property type="nucleotide sequence ID" value="NZ_FNMV01000006.1"/>
</dbReference>
<accession>A0A1H2Y4V2</accession>
<dbReference type="AlphaFoldDB" id="A0A1H2Y4V2"/>
<gene>
    <name evidence="2" type="ORF">SAMN05444338_106106</name>
</gene>
<feature type="transmembrane region" description="Helical" evidence="1">
    <location>
        <begin position="6"/>
        <end position="25"/>
    </location>
</feature>
<keyword evidence="1" id="KW-1133">Transmembrane helix</keyword>
<feature type="transmembrane region" description="Helical" evidence="1">
    <location>
        <begin position="71"/>
        <end position="89"/>
    </location>
</feature>
<dbReference type="EMBL" id="FNMV01000006">
    <property type="protein sequence ID" value="SDX00146.1"/>
    <property type="molecule type" value="Genomic_DNA"/>
</dbReference>
<reference evidence="3" key="1">
    <citation type="submission" date="2016-10" db="EMBL/GenBank/DDBJ databases">
        <authorList>
            <person name="Varghese N."/>
            <person name="Submissions S."/>
        </authorList>
    </citation>
    <scope>NUCLEOTIDE SEQUENCE [LARGE SCALE GENOMIC DNA]</scope>
    <source>
        <strain evidence="3">DSM 15718</strain>
    </source>
</reference>
<sequence length="90" mass="9927">MNKTDILIGFAIGLLASLLGSYLFIRLFTDFDFMTGVQTMRFQGSLGKLIALGSILDLIIFAVLLKLNKEMMARGMILAVILIALFTLII</sequence>
<protein>
    <submittedName>
        <fullName evidence="2">Uncharacterized protein</fullName>
    </submittedName>
</protein>
<dbReference type="Proteomes" id="UP000198569">
    <property type="component" value="Unassembled WGS sequence"/>
</dbReference>
<keyword evidence="1" id="KW-0812">Transmembrane</keyword>
<proteinExistence type="predicted"/>
<dbReference type="STRING" id="229203.SAMN05444338_106106"/>
<keyword evidence="3" id="KW-1185">Reference proteome</keyword>
<evidence type="ECO:0000256" key="1">
    <source>
        <dbReference type="SAM" id="Phobius"/>
    </source>
</evidence>
<feature type="transmembrane region" description="Helical" evidence="1">
    <location>
        <begin position="46"/>
        <end position="65"/>
    </location>
</feature>
<dbReference type="OrthoDB" id="1362378at2"/>